<feature type="compositionally biased region" description="Basic and acidic residues" evidence="6">
    <location>
        <begin position="115"/>
        <end position="126"/>
    </location>
</feature>
<dbReference type="InterPro" id="IPR036236">
    <property type="entry name" value="Znf_C2H2_sf"/>
</dbReference>
<evidence type="ECO:0000256" key="3">
    <source>
        <dbReference type="ARBA" id="ARBA00022771"/>
    </source>
</evidence>
<dbReference type="AlphaFoldDB" id="A0ABD2PGV0"/>
<dbReference type="PROSITE" id="PS50157">
    <property type="entry name" value="ZINC_FINGER_C2H2_2"/>
    <property type="match status" value="6"/>
</dbReference>
<comment type="caution">
    <text evidence="8">The sequence shown here is derived from an EMBL/GenBank/DDBJ whole genome shotgun (WGS) entry which is preliminary data.</text>
</comment>
<feature type="domain" description="C2H2-type" evidence="7">
    <location>
        <begin position="431"/>
        <end position="453"/>
    </location>
</feature>
<dbReference type="EMBL" id="JABFTP020000186">
    <property type="protein sequence ID" value="KAL3290027.1"/>
    <property type="molecule type" value="Genomic_DNA"/>
</dbReference>
<feature type="region of interest" description="Disordered" evidence="6">
    <location>
        <begin position="114"/>
        <end position="142"/>
    </location>
</feature>
<feature type="domain" description="C2H2-type" evidence="7">
    <location>
        <begin position="398"/>
        <end position="425"/>
    </location>
</feature>
<keyword evidence="3 5" id="KW-0863">Zinc-finger</keyword>
<keyword evidence="2" id="KW-0677">Repeat</keyword>
<dbReference type="Proteomes" id="UP001516400">
    <property type="component" value="Unassembled WGS sequence"/>
</dbReference>
<evidence type="ECO:0000256" key="5">
    <source>
        <dbReference type="PROSITE-ProRule" id="PRU00042"/>
    </source>
</evidence>
<dbReference type="Gene3D" id="3.30.160.60">
    <property type="entry name" value="Classic Zinc Finger"/>
    <property type="match status" value="3"/>
</dbReference>
<sequence length="756" mass="86396">MQSNKHKRIPPTQRFVECIFCSKLFTTQDKLRTHLLRVHRCTIRNGMTFPAASTTVTSCSQAANLEERMFRSSHNGERNPNLHNIYLSPNPFYPGPAREIRAPPVTVMMIPTNIGKREDTRTENASKKRKADHQNNSPSLSPYGMNSQMQTCICPCCGIPYPNFQTFMRHMESHIAPTNSSTISVNCPTCGESSADFESFTNHVFGHCIVYGLGVCCNQCKIQFAKAEDFQKHYHEVHVVPALRCTLCDETFENRTAIQIHMSAAHNEECNHAKCTFCPDLIFHDRISAEMHVSTNHFNQYFQGSNPPDQYAPSTSRRDNEEKYPECAFIFPCTFCPMRFSDSISQLAHIAEHQEEAKKETNSNMGRPQPSMTPSSSAEADSTAQKKQQKQKAKTNSFQCSYCNEICRSKNELDNHLKAHQGNPGKEKQNKKCNICDAIFVSTSTLAEHKLTHCKIVECSTCVQCRAPLTDEQCFYNHQILHSTSPGKSSEQIALPANCVICCQTLQNTTELSLHAKFHLKHLSKKFRCSSCNRAFRILNNPNVEEEHKVFDDSRGMCLKCVKENEQVLMFYQKTEPTEAVMIKVEPKRVENGFILQAEKKNEDKLDCKICKQKLSSMSELQSHLIEHSYYGINQFTCYLCSISFTGAEGLRKHMLRHGLDCRPYDCPSCDLKFFFRTELDNHMVIHEDLEKKPLPSEVKLEDVFRYETCGYCHNIYTKQSFAAHLENCSIKAELKMFQTNFDNNIKTERVDSTND</sequence>
<reference evidence="8 9" key="1">
    <citation type="journal article" date="2021" name="BMC Biol.">
        <title>Horizontally acquired antibacterial genes associated with adaptive radiation of ladybird beetles.</title>
        <authorList>
            <person name="Li H.S."/>
            <person name="Tang X.F."/>
            <person name="Huang Y.H."/>
            <person name="Xu Z.Y."/>
            <person name="Chen M.L."/>
            <person name="Du X.Y."/>
            <person name="Qiu B.Y."/>
            <person name="Chen P.T."/>
            <person name="Zhang W."/>
            <person name="Slipinski A."/>
            <person name="Escalona H.E."/>
            <person name="Waterhouse R.M."/>
            <person name="Zwick A."/>
            <person name="Pang H."/>
        </authorList>
    </citation>
    <scope>NUCLEOTIDE SEQUENCE [LARGE SCALE GENOMIC DNA]</scope>
    <source>
        <strain evidence="8">SYSU2018</strain>
    </source>
</reference>
<dbReference type="InterPro" id="IPR013087">
    <property type="entry name" value="Znf_C2H2_type"/>
</dbReference>
<keyword evidence="9" id="KW-1185">Reference proteome</keyword>
<evidence type="ECO:0000313" key="8">
    <source>
        <dbReference type="EMBL" id="KAL3290027.1"/>
    </source>
</evidence>
<dbReference type="PANTHER" id="PTHR24379:SF127">
    <property type="entry name" value="BLOODY FINGERS-RELATED"/>
    <property type="match status" value="1"/>
</dbReference>
<feature type="domain" description="C2H2-type" evidence="7">
    <location>
        <begin position="665"/>
        <end position="692"/>
    </location>
</feature>
<evidence type="ECO:0000256" key="4">
    <source>
        <dbReference type="ARBA" id="ARBA00022833"/>
    </source>
</evidence>
<evidence type="ECO:0000256" key="2">
    <source>
        <dbReference type="ARBA" id="ARBA00022737"/>
    </source>
</evidence>
<feature type="compositionally biased region" description="Polar residues" evidence="6">
    <location>
        <begin position="362"/>
        <end position="383"/>
    </location>
</feature>
<dbReference type="Pfam" id="PF00096">
    <property type="entry name" value="zf-C2H2"/>
    <property type="match status" value="1"/>
</dbReference>
<dbReference type="PANTHER" id="PTHR24379">
    <property type="entry name" value="KRAB AND ZINC FINGER DOMAIN-CONTAINING"/>
    <property type="match status" value="1"/>
</dbReference>
<organism evidence="8 9">
    <name type="scientific">Cryptolaemus montrouzieri</name>
    <dbReference type="NCBI Taxonomy" id="559131"/>
    <lineage>
        <taxon>Eukaryota</taxon>
        <taxon>Metazoa</taxon>
        <taxon>Ecdysozoa</taxon>
        <taxon>Arthropoda</taxon>
        <taxon>Hexapoda</taxon>
        <taxon>Insecta</taxon>
        <taxon>Pterygota</taxon>
        <taxon>Neoptera</taxon>
        <taxon>Endopterygota</taxon>
        <taxon>Coleoptera</taxon>
        <taxon>Polyphaga</taxon>
        <taxon>Cucujiformia</taxon>
        <taxon>Coccinelloidea</taxon>
        <taxon>Coccinellidae</taxon>
        <taxon>Scymninae</taxon>
        <taxon>Scymnini</taxon>
        <taxon>Cryptolaemus</taxon>
    </lineage>
</organism>
<evidence type="ECO:0000256" key="6">
    <source>
        <dbReference type="SAM" id="MobiDB-lite"/>
    </source>
</evidence>
<dbReference type="PROSITE" id="PS00028">
    <property type="entry name" value="ZINC_FINGER_C2H2_1"/>
    <property type="match status" value="10"/>
</dbReference>
<dbReference type="SMART" id="SM00355">
    <property type="entry name" value="ZnF_C2H2"/>
    <property type="match status" value="14"/>
</dbReference>
<evidence type="ECO:0000256" key="1">
    <source>
        <dbReference type="ARBA" id="ARBA00022723"/>
    </source>
</evidence>
<keyword evidence="1" id="KW-0479">Metal-binding</keyword>
<feature type="region of interest" description="Disordered" evidence="6">
    <location>
        <begin position="354"/>
        <end position="392"/>
    </location>
</feature>
<accession>A0ABD2PGV0</accession>
<feature type="domain" description="C2H2-type" evidence="7">
    <location>
        <begin position="243"/>
        <end position="271"/>
    </location>
</feature>
<evidence type="ECO:0000259" key="7">
    <source>
        <dbReference type="PROSITE" id="PS50157"/>
    </source>
</evidence>
<proteinExistence type="predicted"/>
<feature type="domain" description="C2H2-type" evidence="7">
    <location>
        <begin position="16"/>
        <end position="39"/>
    </location>
</feature>
<protein>
    <recommendedName>
        <fullName evidence="7">C2H2-type domain-containing protein</fullName>
    </recommendedName>
</protein>
<gene>
    <name evidence="8" type="ORF">HHI36_023399</name>
</gene>
<name>A0ABD2PGV0_9CUCU</name>
<dbReference type="SUPFAM" id="SSF57667">
    <property type="entry name" value="beta-beta-alpha zinc fingers"/>
    <property type="match status" value="2"/>
</dbReference>
<dbReference type="GO" id="GO:0008270">
    <property type="term" value="F:zinc ion binding"/>
    <property type="evidence" value="ECO:0007669"/>
    <property type="project" value="UniProtKB-KW"/>
</dbReference>
<dbReference type="GO" id="GO:0006355">
    <property type="term" value="P:regulation of DNA-templated transcription"/>
    <property type="evidence" value="ECO:0007669"/>
    <property type="project" value="UniProtKB-ARBA"/>
</dbReference>
<keyword evidence="4" id="KW-0862">Zinc</keyword>
<evidence type="ECO:0000313" key="9">
    <source>
        <dbReference type="Proteomes" id="UP001516400"/>
    </source>
</evidence>
<feature type="domain" description="C2H2-type" evidence="7">
    <location>
        <begin position="636"/>
        <end position="658"/>
    </location>
</feature>